<keyword evidence="1" id="KW-0472">Membrane</keyword>
<dbReference type="Proteomes" id="UP000464314">
    <property type="component" value="Chromosome"/>
</dbReference>
<protein>
    <submittedName>
        <fullName evidence="2">Uncharacterized protein</fullName>
    </submittedName>
</protein>
<evidence type="ECO:0000313" key="2">
    <source>
        <dbReference type="EMBL" id="QHQ62465.1"/>
    </source>
</evidence>
<dbReference type="AlphaFoldDB" id="A0A6P1TSK6"/>
<keyword evidence="1" id="KW-0812">Transmembrane</keyword>
<evidence type="ECO:0000256" key="1">
    <source>
        <dbReference type="SAM" id="Phobius"/>
    </source>
</evidence>
<dbReference type="RefSeq" id="WP_161839288.1">
    <property type="nucleotide sequence ID" value="NZ_CP048000.1"/>
</dbReference>
<feature type="transmembrane region" description="Helical" evidence="1">
    <location>
        <begin position="26"/>
        <end position="44"/>
    </location>
</feature>
<name>A0A6P1TSK6_9FIRM</name>
<dbReference type="EMBL" id="CP048000">
    <property type="protein sequence ID" value="QHQ62465.1"/>
    <property type="molecule type" value="Genomic_DNA"/>
</dbReference>
<gene>
    <name evidence="2" type="ORF">Ana3638_18130</name>
</gene>
<dbReference type="KEGG" id="anr:Ana3638_18130"/>
<sequence length="85" mass="10299">MLADLLTNEMIWNTYIKYFLLPIEPIIPWVVIFAVTVFIFNKVLDYSYYRLIRSGNSKNSIHKKWRVLCPIYIFKSSNKYHDTYK</sequence>
<accession>A0A6P1TSK6</accession>
<proteinExistence type="predicted"/>
<organism evidence="2 3">
    <name type="scientific">Anaerocolumna sedimenticola</name>
    <dbReference type="NCBI Taxonomy" id="2696063"/>
    <lineage>
        <taxon>Bacteria</taxon>
        <taxon>Bacillati</taxon>
        <taxon>Bacillota</taxon>
        <taxon>Clostridia</taxon>
        <taxon>Lachnospirales</taxon>
        <taxon>Lachnospiraceae</taxon>
        <taxon>Anaerocolumna</taxon>
    </lineage>
</organism>
<evidence type="ECO:0000313" key="3">
    <source>
        <dbReference type="Proteomes" id="UP000464314"/>
    </source>
</evidence>
<keyword evidence="3" id="KW-1185">Reference proteome</keyword>
<reference evidence="2 3" key="1">
    <citation type="submission" date="2020-01" db="EMBL/GenBank/DDBJ databases">
        <title>Genome analysis of Anaerocolumna sp. CBA3638.</title>
        <authorList>
            <person name="Kim J."/>
            <person name="Roh S.W."/>
        </authorList>
    </citation>
    <scope>NUCLEOTIDE SEQUENCE [LARGE SCALE GENOMIC DNA]</scope>
    <source>
        <strain evidence="2 3">CBA3638</strain>
    </source>
</reference>
<keyword evidence="1" id="KW-1133">Transmembrane helix</keyword>